<evidence type="ECO:0000256" key="3">
    <source>
        <dbReference type="ARBA" id="ARBA00022525"/>
    </source>
</evidence>
<gene>
    <name evidence="8" type="ORF">LSH36_273g03089</name>
</gene>
<evidence type="ECO:0000256" key="6">
    <source>
        <dbReference type="SAM" id="SignalP"/>
    </source>
</evidence>
<dbReference type="PANTHER" id="PTHR13343">
    <property type="entry name" value="CREG1 PROTEIN"/>
    <property type="match status" value="1"/>
</dbReference>
<dbReference type="PANTHER" id="PTHR13343:SF17">
    <property type="entry name" value="CELLULAR REPRESSOR OF E1A-STIMULATED GENES, ISOFORM A"/>
    <property type="match status" value="1"/>
</dbReference>
<evidence type="ECO:0000313" key="9">
    <source>
        <dbReference type="Proteomes" id="UP001208570"/>
    </source>
</evidence>
<evidence type="ECO:0000256" key="1">
    <source>
        <dbReference type="ARBA" id="ARBA00004613"/>
    </source>
</evidence>
<keyword evidence="5" id="KW-0325">Glycoprotein</keyword>
<feature type="signal peptide" evidence="6">
    <location>
        <begin position="1"/>
        <end position="21"/>
    </location>
</feature>
<dbReference type="AlphaFoldDB" id="A0AAD9JKS6"/>
<evidence type="ECO:0000313" key="8">
    <source>
        <dbReference type="EMBL" id="KAK2154258.1"/>
    </source>
</evidence>
<dbReference type="SUPFAM" id="SSF50475">
    <property type="entry name" value="FMN-binding split barrel"/>
    <property type="match status" value="1"/>
</dbReference>
<evidence type="ECO:0000256" key="5">
    <source>
        <dbReference type="ARBA" id="ARBA00023180"/>
    </source>
</evidence>
<dbReference type="Gene3D" id="2.30.110.10">
    <property type="entry name" value="Electron Transport, Fmn-binding Protein, Chain A"/>
    <property type="match status" value="1"/>
</dbReference>
<dbReference type="InterPro" id="IPR055343">
    <property type="entry name" value="CREG_beta-barrel"/>
</dbReference>
<dbReference type="GO" id="GO:0005737">
    <property type="term" value="C:cytoplasm"/>
    <property type="evidence" value="ECO:0007669"/>
    <property type="project" value="UniProtKB-ARBA"/>
</dbReference>
<accession>A0AAD9JKS6</accession>
<name>A0AAD9JKS6_9ANNE</name>
<dbReference type="GO" id="GO:0005576">
    <property type="term" value="C:extracellular region"/>
    <property type="evidence" value="ECO:0007669"/>
    <property type="project" value="UniProtKB-SubCell"/>
</dbReference>
<evidence type="ECO:0000256" key="4">
    <source>
        <dbReference type="ARBA" id="ARBA00022729"/>
    </source>
</evidence>
<reference evidence="8" key="1">
    <citation type="journal article" date="2023" name="Mol. Biol. Evol.">
        <title>Third-Generation Sequencing Reveals the Adaptive Role of the Epigenome in Three Deep-Sea Polychaetes.</title>
        <authorList>
            <person name="Perez M."/>
            <person name="Aroh O."/>
            <person name="Sun Y."/>
            <person name="Lan Y."/>
            <person name="Juniper S.K."/>
            <person name="Young C.R."/>
            <person name="Angers B."/>
            <person name="Qian P.Y."/>
        </authorList>
    </citation>
    <scope>NUCLEOTIDE SEQUENCE</scope>
    <source>
        <strain evidence="8">P08H-3</strain>
    </source>
</reference>
<keyword evidence="9" id="KW-1185">Reference proteome</keyword>
<evidence type="ECO:0000259" key="7">
    <source>
        <dbReference type="Pfam" id="PF13883"/>
    </source>
</evidence>
<feature type="chain" id="PRO_5042184092" description="CREG-like beta-barrel domain-containing protein" evidence="6">
    <location>
        <begin position="22"/>
        <end position="197"/>
    </location>
</feature>
<dbReference type="EMBL" id="JAODUP010000273">
    <property type="protein sequence ID" value="KAK2154258.1"/>
    <property type="molecule type" value="Genomic_DNA"/>
</dbReference>
<protein>
    <recommendedName>
        <fullName evidence="7">CREG-like beta-barrel domain-containing protein</fullName>
    </recommendedName>
</protein>
<dbReference type="Proteomes" id="UP001208570">
    <property type="component" value="Unassembled WGS sequence"/>
</dbReference>
<keyword evidence="4 6" id="KW-0732">Signal</keyword>
<comment type="subcellular location">
    <subcellularLocation>
        <location evidence="1">Secreted</location>
    </subcellularLocation>
</comment>
<dbReference type="InterPro" id="IPR012349">
    <property type="entry name" value="Split_barrel_FMN-bd"/>
</dbReference>
<feature type="domain" description="CREG-like beta-barrel" evidence="7">
    <location>
        <begin position="33"/>
        <end position="193"/>
    </location>
</feature>
<keyword evidence="3" id="KW-0964">Secreted</keyword>
<dbReference type="Pfam" id="PF13883">
    <property type="entry name" value="CREG_beta-barrel"/>
    <property type="match status" value="1"/>
</dbReference>
<dbReference type="GO" id="GO:0012505">
    <property type="term" value="C:endomembrane system"/>
    <property type="evidence" value="ECO:0007669"/>
    <property type="project" value="UniProtKB-ARBA"/>
</dbReference>
<sequence>MAVTNLFFLTVGLVCISCTLAQWEPWPKPPMWQEKAHMARYLTHYASWGVLAAYSPEYGYPFGSVVSISDGLLKNSSGTPYLYLSDNGDTHHNLNHNNSAGLTLTMSESEICRRNGLDPLEPLCARMILLGKVVLVTDKKELNFAKTALFTRHPAMQYWPKDHGWHVYKLVISGICLLDFYGGATHLPVKDYYASHP</sequence>
<dbReference type="FunFam" id="2.30.110.10:FF:000004">
    <property type="entry name" value="Cellular repressor of E1A-stimulated genes 1"/>
    <property type="match status" value="1"/>
</dbReference>
<organism evidence="8 9">
    <name type="scientific">Paralvinella palmiformis</name>
    <dbReference type="NCBI Taxonomy" id="53620"/>
    <lineage>
        <taxon>Eukaryota</taxon>
        <taxon>Metazoa</taxon>
        <taxon>Spiralia</taxon>
        <taxon>Lophotrochozoa</taxon>
        <taxon>Annelida</taxon>
        <taxon>Polychaeta</taxon>
        <taxon>Sedentaria</taxon>
        <taxon>Canalipalpata</taxon>
        <taxon>Terebellida</taxon>
        <taxon>Terebelliformia</taxon>
        <taxon>Alvinellidae</taxon>
        <taxon>Paralvinella</taxon>
    </lineage>
</organism>
<evidence type="ECO:0000256" key="2">
    <source>
        <dbReference type="ARBA" id="ARBA00009230"/>
    </source>
</evidence>
<comment type="similarity">
    <text evidence="2">Belongs to the CREG family.</text>
</comment>
<comment type="caution">
    <text evidence="8">The sequence shown here is derived from an EMBL/GenBank/DDBJ whole genome shotgun (WGS) entry which is preliminary data.</text>
</comment>
<proteinExistence type="inferred from homology"/>